<proteinExistence type="predicted"/>
<dbReference type="EMBL" id="JH431734">
    <property type="status" value="NOT_ANNOTATED_CDS"/>
    <property type="molecule type" value="Genomic_DNA"/>
</dbReference>
<keyword evidence="3" id="KW-1185">Reference proteome</keyword>
<feature type="compositionally biased region" description="Polar residues" evidence="1">
    <location>
        <begin position="39"/>
        <end position="50"/>
    </location>
</feature>
<dbReference type="Proteomes" id="UP000014500">
    <property type="component" value="Unassembled WGS sequence"/>
</dbReference>
<evidence type="ECO:0000313" key="2">
    <source>
        <dbReference type="EnsemblMetazoa" id="SMAR006966-PA"/>
    </source>
</evidence>
<accession>T1J0C1</accession>
<sequence length="115" mass="12055">MFGVRLSIGERLIRVVCLTTHVCGGVEPHAASTPAWHNASANTRAKTSGSKGVAPGVLFDGPVFDFLGEAEPGGFGFGVDLGKEVFAPHGEIVVDSRIRINDSRKGVSLPPVSRD</sequence>
<evidence type="ECO:0000256" key="1">
    <source>
        <dbReference type="SAM" id="MobiDB-lite"/>
    </source>
</evidence>
<organism evidence="2 3">
    <name type="scientific">Strigamia maritima</name>
    <name type="common">European centipede</name>
    <name type="synonym">Geophilus maritimus</name>
    <dbReference type="NCBI Taxonomy" id="126957"/>
    <lineage>
        <taxon>Eukaryota</taxon>
        <taxon>Metazoa</taxon>
        <taxon>Ecdysozoa</taxon>
        <taxon>Arthropoda</taxon>
        <taxon>Myriapoda</taxon>
        <taxon>Chilopoda</taxon>
        <taxon>Pleurostigmophora</taxon>
        <taxon>Geophilomorpha</taxon>
        <taxon>Linotaeniidae</taxon>
        <taxon>Strigamia</taxon>
    </lineage>
</organism>
<reference evidence="3" key="1">
    <citation type="submission" date="2011-05" db="EMBL/GenBank/DDBJ databases">
        <authorList>
            <person name="Richards S.R."/>
            <person name="Qu J."/>
            <person name="Jiang H."/>
            <person name="Jhangiani S.N."/>
            <person name="Agravi P."/>
            <person name="Goodspeed R."/>
            <person name="Gross S."/>
            <person name="Mandapat C."/>
            <person name="Jackson L."/>
            <person name="Mathew T."/>
            <person name="Pu L."/>
            <person name="Thornton R."/>
            <person name="Saada N."/>
            <person name="Wilczek-Boney K.B."/>
            <person name="Lee S."/>
            <person name="Kovar C."/>
            <person name="Wu Y."/>
            <person name="Scherer S.E."/>
            <person name="Worley K.C."/>
            <person name="Muzny D.M."/>
            <person name="Gibbs R."/>
        </authorList>
    </citation>
    <scope>NUCLEOTIDE SEQUENCE</scope>
    <source>
        <strain evidence="3">Brora</strain>
    </source>
</reference>
<dbReference type="AlphaFoldDB" id="T1J0C1"/>
<feature type="region of interest" description="Disordered" evidence="1">
    <location>
        <begin position="32"/>
        <end position="51"/>
    </location>
</feature>
<name>T1J0C1_STRMM</name>
<evidence type="ECO:0000313" key="3">
    <source>
        <dbReference type="Proteomes" id="UP000014500"/>
    </source>
</evidence>
<reference evidence="2" key="2">
    <citation type="submission" date="2015-02" db="UniProtKB">
        <authorList>
            <consortium name="EnsemblMetazoa"/>
        </authorList>
    </citation>
    <scope>IDENTIFICATION</scope>
</reference>
<dbReference type="HOGENOM" id="CLU_2111922_0_0_1"/>
<protein>
    <submittedName>
        <fullName evidence="2">Uncharacterized protein</fullName>
    </submittedName>
</protein>
<dbReference type="EnsemblMetazoa" id="SMAR006966-RA">
    <property type="protein sequence ID" value="SMAR006966-PA"/>
    <property type="gene ID" value="SMAR006966"/>
</dbReference>